<evidence type="ECO:0000313" key="4">
    <source>
        <dbReference type="Proteomes" id="UP000034539"/>
    </source>
</evidence>
<dbReference type="EMBL" id="LBXN01000002">
    <property type="protein sequence ID" value="KKR34381.1"/>
    <property type="molecule type" value="Genomic_DNA"/>
</dbReference>
<dbReference type="InterPro" id="IPR036873">
    <property type="entry name" value="Rhodanese-like_dom_sf"/>
</dbReference>
<dbReference type="InterPro" id="IPR001763">
    <property type="entry name" value="Rhodanese-like_dom"/>
</dbReference>
<feature type="transmembrane region" description="Helical" evidence="1">
    <location>
        <begin position="6"/>
        <end position="23"/>
    </location>
</feature>
<keyword evidence="1" id="KW-0472">Membrane</keyword>
<dbReference type="PROSITE" id="PS50206">
    <property type="entry name" value="RHODANESE_3"/>
    <property type="match status" value="1"/>
</dbReference>
<dbReference type="AlphaFoldDB" id="A0A0G0QAL9"/>
<dbReference type="Proteomes" id="UP000034539">
    <property type="component" value="Unassembled WGS sequence"/>
</dbReference>
<name>A0A0G0QAL9_9BACT</name>
<dbReference type="Gene3D" id="3.40.250.10">
    <property type="entry name" value="Rhodanese-like domain"/>
    <property type="match status" value="1"/>
</dbReference>
<comment type="caution">
    <text evidence="3">The sequence shown here is derived from an EMBL/GenBank/DDBJ whole genome shotgun (WGS) entry which is preliminary data.</text>
</comment>
<feature type="domain" description="Rhodanese" evidence="2">
    <location>
        <begin position="79"/>
        <end position="141"/>
    </location>
</feature>
<evidence type="ECO:0000313" key="3">
    <source>
        <dbReference type="EMBL" id="KKR34381.1"/>
    </source>
</evidence>
<reference evidence="3 4" key="1">
    <citation type="journal article" date="2015" name="Nature">
        <title>rRNA introns, odd ribosomes, and small enigmatic genomes across a large radiation of phyla.</title>
        <authorList>
            <person name="Brown C.T."/>
            <person name="Hug L.A."/>
            <person name="Thomas B.C."/>
            <person name="Sharon I."/>
            <person name="Castelle C.J."/>
            <person name="Singh A."/>
            <person name="Wilkins M.J."/>
            <person name="Williams K.H."/>
            <person name="Banfield J.F."/>
        </authorList>
    </citation>
    <scope>NUCLEOTIDE SEQUENCE [LARGE SCALE GENOMIC DNA]</scope>
</reference>
<dbReference type="Pfam" id="PF00581">
    <property type="entry name" value="Rhodanese"/>
    <property type="match status" value="1"/>
</dbReference>
<keyword evidence="1" id="KW-0812">Transmembrane</keyword>
<dbReference type="CDD" id="cd00158">
    <property type="entry name" value="RHOD"/>
    <property type="match status" value="1"/>
</dbReference>
<proteinExistence type="predicted"/>
<dbReference type="PANTHER" id="PTHR43031:SF16">
    <property type="entry name" value="OXIDOREDUCTASE"/>
    <property type="match status" value="1"/>
</dbReference>
<evidence type="ECO:0000256" key="1">
    <source>
        <dbReference type="SAM" id="Phobius"/>
    </source>
</evidence>
<gene>
    <name evidence="3" type="ORF">UT63_C0002G0026</name>
</gene>
<dbReference type="InterPro" id="IPR050229">
    <property type="entry name" value="GlpE_sulfurtransferase"/>
</dbReference>
<evidence type="ECO:0000259" key="2">
    <source>
        <dbReference type="PROSITE" id="PS50206"/>
    </source>
</evidence>
<keyword evidence="1" id="KW-1133">Transmembrane helix</keyword>
<protein>
    <submittedName>
        <fullName evidence="3">Rhodanese domain protein</fullName>
    </submittedName>
</protein>
<dbReference type="PANTHER" id="PTHR43031">
    <property type="entry name" value="FAD-DEPENDENT OXIDOREDUCTASE"/>
    <property type="match status" value="1"/>
</dbReference>
<organism evidence="3 4">
    <name type="scientific">Candidatus Gottesmanbacteria bacterium GW2011_GWC2_39_8</name>
    <dbReference type="NCBI Taxonomy" id="1618450"/>
    <lineage>
        <taxon>Bacteria</taxon>
        <taxon>Candidatus Gottesmaniibacteriota</taxon>
    </lineage>
</organism>
<dbReference type="SUPFAM" id="SSF52821">
    <property type="entry name" value="Rhodanese/Cell cycle control phosphatase"/>
    <property type="match status" value="1"/>
</dbReference>
<sequence>MKKKNLFPLLLISAVFIIIILQMKYSSKPIRKEVVPNQIQKKIIASIGPQELNKMMKKKDFFLLDIYYPEQKHIIGTDRYIPFDQIVTRSKDLPKDKSKKIIIYCKNGSLGKIAAEEISKMGYIEVYYLEGGLDKWKKLGYRI</sequence>
<accession>A0A0G0QAL9</accession>
<dbReference type="SMART" id="SM00450">
    <property type="entry name" value="RHOD"/>
    <property type="match status" value="1"/>
</dbReference>